<evidence type="ECO:0000313" key="2">
    <source>
        <dbReference type="Proteomes" id="UP000256988"/>
    </source>
</evidence>
<dbReference type="AlphaFoldDB" id="A0A3D9EI10"/>
<dbReference type="Proteomes" id="UP000256988">
    <property type="component" value="Unassembled WGS sequence"/>
</dbReference>
<name>A0A3D9EI10_ECTOL</name>
<reference evidence="1 2" key="1">
    <citation type="submission" date="2018-07" db="EMBL/GenBank/DDBJ databases">
        <title>Genome sequencing of rice bacterial endophytes.</title>
        <authorList>
            <person name="Venturi V."/>
        </authorList>
    </citation>
    <scope>NUCLEOTIDE SEQUENCE [LARGE SCALE GENOMIC DNA]</scope>
    <source>
        <strain evidence="1 2">AG1002</strain>
    </source>
</reference>
<gene>
    <name evidence="1" type="ORF">DFO60_3650</name>
</gene>
<accession>A0A3D9EI10</accession>
<organism evidence="1 2">
    <name type="scientific">Ectopseudomonas oleovorans</name>
    <name type="common">Pseudomonas oleovorans</name>
    <dbReference type="NCBI Taxonomy" id="301"/>
    <lineage>
        <taxon>Bacteria</taxon>
        <taxon>Pseudomonadati</taxon>
        <taxon>Pseudomonadota</taxon>
        <taxon>Gammaproteobacteria</taxon>
        <taxon>Pseudomonadales</taxon>
        <taxon>Pseudomonadaceae</taxon>
        <taxon>Ectopseudomonas</taxon>
    </lineage>
</organism>
<dbReference type="RefSeq" id="WP_115946571.1">
    <property type="nucleotide sequence ID" value="NZ_QRDL01000005.1"/>
</dbReference>
<sequence length="103" mass="11617">MRAMDRFTQDLIDSLTGLLRQPHLQETLTALQICAPVLISNLQAVKSRAVDRREIEAQLDTALKDWLAKHPQPDEAQQALLEVLHREVLGRQVDEPNAREASA</sequence>
<evidence type="ECO:0000313" key="1">
    <source>
        <dbReference type="EMBL" id="RED02025.1"/>
    </source>
</evidence>
<proteinExistence type="predicted"/>
<protein>
    <submittedName>
        <fullName evidence="1">Uncharacterized protein</fullName>
    </submittedName>
</protein>
<comment type="caution">
    <text evidence="1">The sequence shown here is derived from an EMBL/GenBank/DDBJ whole genome shotgun (WGS) entry which is preliminary data.</text>
</comment>
<dbReference type="EMBL" id="QRDL01000005">
    <property type="protein sequence ID" value="RED02025.1"/>
    <property type="molecule type" value="Genomic_DNA"/>
</dbReference>